<name>A0ABR4CRI5_9HELO</name>
<reference evidence="1 2" key="1">
    <citation type="journal article" date="2024" name="Commun. Biol.">
        <title>Comparative genomic analysis of thermophilic fungi reveals convergent evolutionary adaptations and gene losses.</title>
        <authorList>
            <person name="Steindorff A.S."/>
            <person name="Aguilar-Pontes M.V."/>
            <person name="Robinson A.J."/>
            <person name="Andreopoulos B."/>
            <person name="LaButti K."/>
            <person name="Kuo A."/>
            <person name="Mondo S."/>
            <person name="Riley R."/>
            <person name="Otillar R."/>
            <person name="Haridas S."/>
            <person name="Lipzen A."/>
            <person name="Grimwood J."/>
            <person name="Schmutz J."/>
            <person name="Clum A."/>
            <person name="Reid I.D."/>
            <person name="Moisan M.C."/>
            <person name="Butler G."/>
            <person name="Nguyen T.T.M."/>
            <person name="Dewar K."/>
            <person name="Conant G."/>
            <person name="Drula E."/>
            <person name="Henrissat B."/>
            <person name="Hansel C."/>
            <person name="Singer S."/>
            <person name="Hutchinson M.I."/>
            <person name="de Vries R.P."/>
            <person name="Natvig D.O."/>
            <person name="Powell A.J."/>
            <person name="Tsang A."/>
            <person name="Grigoriev I.V."/>
        </authorList>
    </citation>
    <scope>NUCLEOTIDE SEQUENCE [LARGE SCALE GENOMIC DNA]</scope>
    <source>
        <strain evidence="1 2">CBS 494.80</strain>
    </source>
</reference>
<protein>
    <submittedName>
        <fullName evidence="1">Uncharacterized protein</fullName>
    </submittedName>
</protein>
<evidence type="ECO:0000313" key="2">
    <source>
        <dbReference type="Proteomes" id="UP001595075"/>
    </source>
</evidence>
<evidence type="ECO:0000313" key="1">
    <source>
        <dbReference type="EMBL" id="KAL2072560.1"/>
    </source>
</evidence>
<dbReference type="EMBL" id="JAZHXI010000004">
    <property type="protein sequence ID" value="KAL2072560.1"/>
    <property type="molecule type" value="Genomic_DNA"/>
</dbReference>
<keyword evidence="2" id="KW-1185">Reference proteome</keyword>
<dbReference type="Proteomes" id="UP001595075">
    <property type="component" value="Unassembled WGS sequence"/>
</dbReference>
<proteinExistence type="predicted"/>
<accession>A0ABR4CRI5</accession>
<comment type="caution">
    <text evidence="1">The sequence shown here is derived from an EMBL/GenBank/DDBJ whole genome shotgun (WGS) entry which is preliminary data.</text>
</comment>
<sequence>MDVHFIQFISVPPSSPSLTQHSLQLEFFVFSELSTTFLWKQRINRIPLRKIKSQSNKSLFTTSRNRNLRSLPFLLSEVSLCR</sequence>
<gene>
    <name evidence="1" type="ORF">VTL71DRAFT_11903</name>
</gene>
<organism evidence="1 2">
    <name type="scientific">Oculimacula yallundae</name>
    <dbReference type="NCBI Taxonomy" id="86028"/>
    <lineage>
        <taxon>Eukaryota</taxon>
        <taxon>Fungi</taxon>
        <taxon>Dikarya</taxon>
        <taxon>Ascomycota</taxon>
        <taxon>Pezizomycotina</taxon>
        <taxon>Leotiomycetes</taxon>
        <taxon>Helotiales</taxon>
        <taxon>Ploettnerulaceae</taxon>
        <taxon>Oculimacula</taxon>
    </lineage>
</organism>